<dbReference type="Gene3D" id="3.30.530.20">
    <property type="match status" value="1"/>
</dbReference>
<dbReference type="SUPFAM" id="SSF55961">
    <property type="entry name" value="Bet v1-like"/>
    <property type="match status" value="1"/>
</dbReference>
<accession>A0A933L2A3</accession>
<name>A0A933L2A3_9HYPH</name>
<evidence type="ECO:0000256" key="1">
    <source>
        <dbReference type="ARBA" id="ARBA00006817"/>
    </source>
</evidence>
<evidence type="ECO:0000259" key="2">
    <source>
        <dbReference type="Pfam" id="PF08327"/>
    </source>
</evidence>
<feature type="domain" description="Activator of Hsp90 ATPase homologue 1/2-like C-terminal" evidence="2">
    <location>
        <begin position="19"/>
        <end position="141"/>
    </location>
</feature>
<comment type="caution">
    <text evidence="3">The sequence shown here is derived from an EMBL/GenBank/DDBJ whole genome shotgun (WGS) entry which is preliminary data.</text>
</comment>
<dbReference type="EMBL" id="JACRAF010000035">
    <property type="protein sequence ID" value="MBI4922648.1"/>
    <property type="molecule type" value="Genomic_DNA"/>
</dbReference>
<dbReference type="CDD" id="cd08900">
    <property type="entry name" value="SRPBCC_CalC_Aha1-like_7"/>
    <property type="match status" value="1"/>
</dbReference>
<comment type="similarity">
    <text evidence="1">Belongs to the AHA1 family.</text>
</comment>
<protein>
    <submittedName>
        <fullName evidence="3">SRPBCC family protein</fullName>
    </submittedName>
</protein>
<dbReference type="AlphaFoldDB" id="A0A933L2A3"/>
<organism evidence="3 4">
    <name type="scientific">Devosia nanyangense</name>
    <dbReference type="NCBI Taxonomy" id="1228055"/>
    <lineage>
        <taxon>Bacteria</taxon>
        <taxon>Pseudomonadati</taxon>
        <taxon>Pseudomonadota</taxon>
        <taxon>Alphaproteobacteria</taxon>
        <taxon>Hyphomicrobiales</taxon>
        <taxon>Devosiaceae</taxon>
        <taxon>Devosia</taxon>
    </lineage>
</organism>
<dbReference type="InterPro" id="IPR013538">
    <property type="entry name" value="ASHA1/2-like_C"/>
</dbReference>
<evidence type="ECO:0000313" key="4">
    <source>
        <dbReference type="Proteomes" id="UP000782610"/>
    </source>
</evidence>
<proteinExistence type="inferred from homology"/>
<dbReference type="InterPro" id="IPR023393">
    <property type="entry name" value="START-like_dom_sf"/>
</dbReference>
<dbReference type="Proteomes" id="UP000782610">
    <property type="component" value="Unassembled WGS sequence"/>
</dbReference>
<sequence>MSDHSVAHGTFVVERTYPHPVEKVWAAWSDPKLKSQWFGGNGDNPPKVFEFKPGGRESSAGTIPDGPTYNFDVTYQDIVPLSRILYSYDMHMDGRKISVSLAAIEFWPATGGTKMKLTEYGLFLDGLDTVAQRQEGTIGLMNQLGAFLDRQ</sequence>
<dbReference type="Pfam" id="PF08327">
    <property type="entry name" value="AHSA1"/>
    <property type="match status" value="1"/>
</dbReference>
<gene>
    <name evidence="3" type="ORF">HY834_12950</name>
</gene>
<reference evidence="3" key="1">
    <citation type="submission" date="2020-07" db="EMBL/GenBank/DDBJ databases">
        <title>Huge and variable diversity of episymbiotic CPR bacteria and DPANN archaea in groundwater ecosystems.</title>
        <authorList>
            <person name="He C.Y."/>
            <person name="Keren R."/>
            <person name="Whittaker M."/>
            <person name="Farag I.F."/>
            <person name="Doudna J."/>
            <person name="Cate J.H.D."/>
            <person name="Banfield J.F."/>
        </authorList>
    </citation>
    <scope>NUCLEOTIDE SEQUENCE</scope>
    <source>
        <strain evidence="3">NC_groundwater_1586_Pr3_B-0.1um_66_15</strain>
    </source>
</reference>
<evidence type="ECO:0000313" key="3">
    <source>
        <dbReference type="EMBL" id="MBI4922648.1"/>
    </source>
</evidence>